<dbReference type="Gene3D" id="3.40.50.150">
    <property type="entry name" value="Vaccinia Virus protein VP39"/>
    <property type="match status" value="1"/>
</dbReference>
<proteinExistence type="predicted"/>
<sequence>MTPVERARWEDHFARGRGFRGVTERELQLLGEAIRPRVGARALDIGCGLGTYAAALAGLGHDTLAVDWADAAVAATRDRYADLEPRLRVLRLDFEDGADVGAKLPRTRFDLVTMRLVLAFMSDKRAVADRVRRLLAPGGVWVVTTPLAERLPQERRHIGVTAQDVATVTEGWDRGEWYDLDAGGMRCFVLHA</sequence>
<feature type="domain" description="Methyltransferase type 12" evidence="1">
    <location>
        <begin position="43"/>
        <end position="140"/>
    </location>
</feature>
<keyword evidence="2" id="KW-0489">Methyltransferase</keyword>
<name>A0AAU1HUT7_9ACTN</name>
<dbReference type="SUPFAM" id="SSF53335">
    <property type="entry name" value="S-adenosyl-L-methionine-dependent methyltransferases"/>
    <property type="match status" value="1"/>
</dbReference>
<evidence type="ECO:0000313" key="2">
    <source>
        <dbReference type="EMBL" id="WTP85187.1"/>
    </source>
</evidence>
<dbReference type="EMBL" id="CP108140">
    <property type="protein sequence ID" value="WTP85187.1"/>
    <property type="molecule type" value="Genomic_DNA"/>
</dbReference>
<dbReference type="GO" id="GO:0032259">
    <property type="term" value="P:methylation"/>
    <property type="evidence" value="ECO:0007669"/>
    <property type="project" value="UniProtKB-KW"/>
</dbReference>
<reference evidence="2" key="1">
    <citation type="submission" date="2022-10" db="EMBL/GenBank/DDBJ databases">
        <title>The complete genomes of actinobacterial strains from the NBC collection.</title>
        <authorList>
            <person name="Joergensen T.S."/>
            <person name="Alvarez Arevalo M."/>
            <person name="Sterndorff E.B."/>
            <person name="Faurdal D."/>
            <person name="Vuksanovic O."/>
            <person name="Mourched A.-S."/>
            <person name="Charusanti P."/>
            <person name="Shaw S."/>
            <person name="Blin K."/>
            <person name="Weber T."/>
        </authorList>
    </citation>
    <scope>NUCLEOTIDE SEQUENCE</scope>
    <source>
        <strain evidence="2">NBC 00180</strain>
    </source>
</reference>
<dbReference type="GO" id="GO:0008168">
    <property type="term" value="F:methyltransferase activity"/>
    <property type="evidence" value="ECO:0007669"/>
    <property type="project" value="UniProtKB-KW"/>
</dbReference>
<dbReference type="CDD" id="cd02440">
    <property type="entry name" value="AdoMet_MTases"/>
    <property type="match status" value="1"/>
</dbReference>
<gene>
    <name evidence="2" type="ORF">OG477_07385</name>
</gene>
<dbReference type="GO" id="GO:0017000">
    <property type="term" value="P:antibiotic biosynthetic process"/>
    <property type="evidence" value="ECO:0007669"/>
    <property type="project" value="UniProtKB-ARBA"/>
</dbReference>
<protein>
    <submittedName>
        <fullName evidence="2">Class I SAM-dependent methyltransferase</fullName>
    </submittedName>
</protein>
<dbReference type="InterPro" id="IPR013217">
    <property type="entry name" value="Methyltransf_12"/>
</dbReference>
<evidence type="ECO:0000259" key="1">
    <source>
        <dbReference type="Pfam" id="PF08242"/>
    </source>
</evidence>
<dbReference type="Pfam" id="PF08242">
    <property type="entry name" value="Methyltransf_12"/>
    <property type="match status" value="1"/>
</dbReference>
<keyword evidence="2" id="KW-0808">Transferase</keyword>
<organism evidence="2">
    <name type="scientific">Streptomyces sp. NBC_00180</name>
    <dbReference type="NCBI Taxonomy" id="2903632"/>
    <lineage>
        <taxon>Bacteria</taxon>
        <taxon>Bacillati</taxon>
        <taxon>Actinomycetota</taxon>
        <taxon>Actinomycetes</taxon>
        <taxon>Kitasatosporales</taxon>
        <taxon>Streptomycetaceae</taxon>
        <taxon>Streptomyces</taxon>
    </lineage>
</organism>
<dbReference type="InterPro" id="IPR029063">
    <property type="entry name" value="SAM-dependent_MTases_sf"/>
</dbReference>
<dbReference type="AlphaFoldDB" id="A0AAU1HUT7"/>
<accession>A0AAU1HUT7</accession>
<dbReference type="PANTHER" id="PTHR43861">
    <property type="entry name" value="TRANS-ACONITATE 2-METHYLTRANSFERASE-RELATED"/>
    <property type="match status" value="1"/>
</dbReference>